<dbReference type="AlphaFoldDB" id="A0A8H7SN44"/>
<feature type="compositionally biased region" description="Low complexity" evidence="1">
    <location>
        <begin position="194"/>
        <end position="216"/>
    </location>
</feature>
<dbReference type="InterPro" id="IPR001245">
    <property type="entry name" value="Ser-Thr/Tyr_kinase_cat_dom"/>
</dbReference>
<feature type="compositionally biased region" description="Polar residues" evidence="1">
    <location>
        <begin position="1"/>
        <end position="10"/>
    </location>
</feature>
<feature type="compositionally biased region" description="Basic and acidic residues" evidence="1">
    <location>
        <begin position="15"/>
        <end position="35"/>
    </location>
</feature>
<evidence type="ECO:0000313" key="4">
    <source>
        <dbReference type="Proteomes" id="UP000613177"/>
    </source>
</evidence>
<sequence length="436" mass="48961">MKSTNTQSQVNKHRGALDKPRAACTECDRPSDFCQHHKNPSSSPSTSKNSKRATRYQPYPSSNLDNQPKILHRSKKNDRTATKLNNNEPKKDEEVIIIDSSSEEEDSHANSRKVFVTQTVKPEPCAAAPIAEPTATEQVITKKSRVTRNVKLLRVSVKPKTEPVSSCASLDINQDPSAAKSKRKASIARRAKAEPYAAAKSSRRTSSVVDQESDVSVQEKDSSSIAAERSPKRKASALTETSDLSTTSDQVDEPLCKSRRKSPAEFPSKKRASRVATNKRTSRTISSGAFIIDFNVLTPANFEFEEKKPVPEIDYLQLIKDDLSTLRIKKDELTVSNKILGEGQIGTVYEGMYGQTRVACKTICLEIGEEYFYFQMYKELVFSRKLSECQGVIRYFGWTFDDDNDKFYLIQPLIDNGDARKYLSQKDKSLKKIYTV</sequence>
<dbReference type="Pfam" id="PF07714">
    <property type="entry name" value="PK_Tyr_Ser-Thr"/>
    <property type="match status" value="1"/>
</dbReference>
<accession>A0A8H7SN44</accession>
<feature type="domain" description="Protein kinase" evidence="2">
    <location>
        <begin position="334"/>
        <end position="436"/>
    </location>
</feature>
<keyword evidence="4" id="KW-1185">Reference proteome</keyword>
<comment type="caution">
    <text evidence="3">The sequence shown here is derived from an EMBL/GenBank/DDBJ whole genome shotgun (WGS) entry which is preliminary data.</text>
</comment>
<reference evidence="3" key="1">
    <citation type="submission" date="2021-01" db="EMBL/GenBank/DDBJ databases">
        <title>Metabolic potential, ecology and presence of endohyphal bacteria is reflected in genomic diversity of Mucoromycotina.</title>
        <authorList>
            <person name="Muszewska A."/>
            <person name="Okrasinska A."/>
            <person name="Steczkiewicz K."/>
            <person name="Drgas O."/>
            <person name="Orlowska M."/>
            <person name="Perlinska-Lenart U."/>
            <person name="Aleksandrzak-Piekarczyk T."/>
            <person name="Szatraj K."/>
            <person name="Zielenkiewicz U."/>
            <person name="Pilsyk S."/>
            <person name="Malc E."/>
            <person name="Mieczkowski P."/>
            <person name="Kruszewska J.S."/>
            <person name="Biernat P."/>
            <person name="Pawlowska J."/>
        </authorList>
    </citation>
    <scope>NUCLEOTIDE SEQUENCE</scope>
    <source>
        <strain evidence="3">WA0000018081</strain>
    </source>
</reference>
<dbReference type="InterPro" id="IPR011009">
    <property type="entry name" value="Kinase-like_dom_sf"/>
</dbReference>
<organism evidence="3 4">
    <name type="scientific">Thamnidium elegans</name>
    <dbReference type="NCBI Taxonomy" id="101142"/>
    <lineage>
        <taxon>Eukaryota</taxon>
        <taxon>Fungi</taxon>
        <taxon>Fungi incertae sedis</taxon>
        <taxon>Mucoromycota</taxon>
        <taxon>Mucoromycotina</taxon>
        <taxon>Mucoromycetes</taxon>
        <taxon>Mucorales</taxon>
        <taxon>Mucorineae</taxon>
        <taxon>Mucoraceae</taxon>
        <taxon>Thamnidium</taxon>
    </lineage>
</organism>
<dbReference type="Proteomes" id="UP000613177">
    <property type="component" value="Unassembled WGS sequence"/>
</dbReference>
<evidence type="ECO:0000313" key="3">
    <source>
        <dbReference type="EMBL" id="KAG2231192.1"/>
    </source>
</evidence>
<proteinExistence type="predicted"/>
<feature type="region of interest" description="Disordered" evidence="1">
    <location>
        <begin position="1"/>
        <end position="95"/>
    </location>
</feature>
<feature type="compositionally biased region" description="Polar residues" evidence="1">
    <location>
        <begin position="163"/>
        <end position="176"/>
    </location>
</feature>
<feature type="compositionally biased region" description="Basic residues" evidence="1">
    <location>
        <begin position="180"/>
        <end position="190"/>
    </location>
</feature>
<evidence type="ECO:0000256" key="1">
    <source>
        <dbReference type="SAM" id="MobiDB-lite"/>
    </source>
</evidence>
<dbReference type="EMBL" id="JAEPRE010000163">
    <property type="protein sequence ID" value="KAG2231192.1"/>
    <property type="molecule type" value="Genomic_DNA"/>
</dbReference>
<dbReference type="SUPFAM" id="SSF56112">
    <property type="entry name" value="Protein kinase-like (PK-like)"/>
    <property type="match status" value="1"/>
</dbReference>
<dbReference type="Gene3D" id="1.10.510.10">
    <property type="entry name" value="Transferase(Phosphotransferase) domain 1"/>
    <property type="match status" value="1"/>
</dbReference>
<feature type="region of interest" description="Disordered" evidence="1">
    <location>
        <begin position="158"/>
        <end position="280"/>
    </location>
</feature>
<feature type="compositionally biased region" description="Low complexity" evidence="1">
    <location>
        <begin position="236"/>
        <end position="249"/>
    </location>
</feature>
<gene>
    <name evidence="3" type="ORF">INT48_004379</name>
</gene>
<dbReference type="PROSITE" id="PS50011">
    <property type="entry name" value="PROTEIN_KINASE_DOM"/>
    <property type="match status" value="1"/>
</dbReference>
<name>A0A8H7SN44_9FUNG</name>
<dbReference type="GO" id="GO:0005524">
    <property type="term" value="F:ATP binding"/>
    <property type="evidence" value="ECO:0007669"/>
    <property type="project" value="InterPro"/>
</dbReference>
<dbReference type="InterPro" id="IPR000719">
    <property type="entry name" value="Prot_kinase_dom"/>
</dbReference>
<dbReference type="GO" id="GO:0004672">
    <property type="term" value="F:protein kinase activity"/>
    <property type="evidence" value="ECO:0007669"/>
    <property type="project" value="InterPro"/>
</dbReference>
<evidence type="ECO:0000259" key="2">
    <source>
        <dbReference type="PROSITE" id="PS50011"/>
    </source>
</evidence>
<protein>
    <recommendedName>
        <fullName evidence="2">Protein kinase domain-containing protein</fullName>
    </recommendedName>
</protein>